<reference evidence="3" key="1">
    <citation type="submission" date="2022-11" db="EMBL/GenBank/DDBJ databases">
        <title>Marilongibacter aestuarii gen. nov., sp. nov., isolated from tidal flat sediment.</title>
        <authorList>
            <person name="Jiayan W."/>
        </authorList>
    </citation>
    <scope>NUCLEOTIDE SEQUENCE</scope>
    <source>
        <strain evidence="3">Z1-6</strain>
    </source>
</reference>
<dbReference type="EMBL" id="JAPOHD010000027">
    <property type="protein sequence ID" value="MCY1721389.1"/>
    <property type="molecule type" value="Genomic_DNA"/>
</dbReference>
<dbReference type="Proteomes" id="UP001145087">
    <property type="component" value="Unassembled WGS sequence"/>
</dbReference>
<keyword evidence="1" id="KW-0812">Transmembrane</keyword>
<keyword evidence="1" id="KW-1133">Transmembrane helix</keyword>
<comment type="caution">
    <text evidence="3">The sequence shown here is derived from an EMBL/GenBank/DDBJ whole genome shotgun (WGS) entry which is preliminary data.</text>
</comment>
<evidence type="ECO:0000259" key="2">
    <source>
        <dbReference type="Pfam" id="PF03703"/>
    </source>
</evidence>
<keyword evidence="1" id="KW-0472">Membrane</keyword>
<evidence type="ECO:0000313" key="3">
    <source>
        <dbReference type="EMBL" id="MCY1721389.1"/>
    </source>
</evidence>
<organism evidence="3 4">
    <name type="scientific">Draconibacterium aestuarii</name>
    <dbReference type="NCBI Taxonomy" id="2998507"/>
    <lineage>
        <taxon>Bacteria</taxon>
        <taxon>Pseudomonadati</taxon>
        <taxon>Bacteroidota</taxon>
        <taxon>Bacteroidia</taxon>
        <taxon>Marinilabiliales</taxon>
        <taxon>Prolixibacteraceae</taxon>
        <taxon>Draconibacterium</taxon>
    </lineage>
</organism>
<gene>
    <name evidence="3" type="ORF">OU798_13620</name>
</gene>
<evidence type="ECO:0000256" key="1">
    <source>
        <dbReference type="SAM" id="Phobius"/>
    </source>
</evidence>
<feature type="transmembrane region" description="Helical" evidence="1">
    <location>
        <begin position="66"/>
        <end position="86"/>
    </location>
</feature>
<protein>
    <submittedName>
        <fullName evidence="3">PH domain-containing protein</fullName>
    </submittedName>
</protein>
<evidence type="ECO:0000313" key="4">
    <source>
        <dbReference type="Proteomes" id="UP001145087"/>
    </source>
</evidence>
<dbReference type="PANTHER" id="PTHR34473:SF2">
    <property type="entry name" value="UPF0699 TRANSMEMBRANE PROTEIN YDBT"/>
    <property type="match status" value="1"/>
</dbReference>
<feature type="transmembrane region" description="Helical" evidence="1">
    <location>
        <begin position="34"/>
        <end position="54"/>
    </location>
</feature>
<dbReference type="InterPro" id="IPR005182">
    <property type="entry name" value="YdbS-like_PH"/>
</dbReference>
<dbReference type="AlphaFoldDB" id="A0A9X3F6B7"/>
<proteinExistence type="predicted"/>
<feature type="domain" description="YdbS-like PH" evidence="2">
    <location>
        <begin position="90"/>
        <end position="162"/>
    </location>
</feature>
<dbReference type="PANTHER" id="PTHR34473">
    <property type="entry name" value="UPF0699 TRANSMEMBRANE PROTEIN YDBS"/>
    <property type="match status" value="1"/>
</dbReference>
<accession>A0A9X3F6B7</accession>
<sequence length="173" mass="19584">MKNFTNSILLPEELPEIETKTFNPLDKKYLKITLIRMSVFFLLLIGAFISFLFLSDENVPKAVITTIFSVLAFFIIYTVVITIVAFPRKGYLVRENDISFQRGLVTYKLTTVPFNRIQHVEVNQGVLAKLFMLSSLKLYTAGGTASDLSIQGLPEDIAKNLKAFLSEKISEHE</sequence>
<dbReference type="RefSeq" id="WP_343333719.1">
    <property type="nucleotide sequence ID" value="NZ_JAPOHD010000027.1"/>
</dbReference>
<keyword evidence="4" id="KW-1185">Reference proteome</keyword>
<name>A0A9X3F6B7_9BACT</name>
<dbReference type="Pfam" id="PF03703">
    <property type="entry name" value="bPH_2"/>
    <property type="match status" value="1"/>
</dbReference>